<accession>A0A839UIR3</accession>
<dbReference type="AlphaFoldDB" id="A0A839UIR3"/>
<comment type="caution">
    <text evidence="1">The sequence shown here is derived from an EMBL/GenBank/DDBJ whole genome shotgun (WGS) entry which is preliminary data.</text>
</comment>
<reference evidence="1 2" key="1">
    <citation type="submission" date="2020-08" db="EMBL/GenBank/DDBJ databases">
        <title>Genomic Encyclopedia of Type Strains, Phase III (KMG-III): the genomes of soil and plant-associated and newly described type strains.</title>
        <authorList>
            <person name="Whitman W."/>
        </authorList>
    </citation>
    <scope>NUCLEOTIDE SEQUENCE [LARGE SCALE GENOMIC DNA]</scope>
    <source>
        <strain evidence="1 2">CECT 7015</strain>
    </source>
</reference>
<organism evidence="1 2">
    <name type="scientific">Phyllobacterium trifolii</name>
    <dbReference type="NCBI Taxonomy" id="300193"/>
    <lineage>
        <taxon>Bacteria</taxon>
        <taxon>Pseudomonadati</taxon>
        <taxon>Pseudomonadota</taxon>
        <taxon>Alphaproteobacteria</taxon>
        <taxon>Hyphomicrobiales</taxon>
        <taxon>Phyllobacteriaceae</taxon>
        <taxon>Phyllobacterium</taxon>
    </lineage>
</organism>
<dbReference type="Proteomes" id="UP000554520">
    <property type="component" value="Unassembled WGS sequence"/>
</dbReference>
<proteinExistence type="predicted"/>
<evidence type="ECO:0000313" key="1">
    <source>
        <dbReference type="EMBL" id="MBB3148652.1"/>
    </source>
</evidence>
<evidence type="ECO:0000313" key="2">
    <source>
        <dbReference type="Proteomes" id="UP000554520"/>
    </source>
</evidence>
<keyword evidence="2" id="KW-1185">Reference proteome</keyword>
<dbReference type="EMBL" id="JACHXN010000021">
    <property type="protein sequence ID" value="MBB3148652.1"/>
    <property type="molecule type" value="Genomic_DNA"/>
</dbReference>
<protein>
    <submittedName>
        <fullName evidence="1">Uncharacterized protein</fullName>
    </submittedName>
</protein>
<name>A0A839UIR3_9HYPH</name>
<gene>
    <name evidence="1" type="ORF">FHS21_005100</name>
</gene>
<sequence>MRTLTPVQLPLCSCHVASIKNVFPCDKVGCVIAGSGSALGLALESQKLMSLKLLAKRRL</sequence>